<accession>A0A0H2VEA4</accession>
<gene>
    <name evidence="2" type="ordered locus">SE_0119</name>
</gene>
<name>A0A0H2VEA4_STAES</name>
<dbReference type="KEGG" id="sep:SE_0119"/>
<dbReference type="Proteomes" id="UP000001411">
    <property type="component" value="Chromosome"/>
</dbReference>
<keyword evidence="1" id="KW-0472">Membrane</keyword>
<feature type="transmembrane region" description="Helical" evidence="1">
    <location>
        <begin position="84"/>
        <end position="107"/>
    </location>
</feature>
<dbReference type="PATRIC" id="fig|176280.10.peg.110"/>
<feature type="transmembrane region" description="Helical" evidence="1">
    <location>
        <begin position="119"/>
        <end position="139"/>
    </location>
</feature>
<keyword evidence="1" id="KW-1133">Transmembrane helix</keyword>
<protein>
    <submittedName>
        <fullName evidence="2">Uncharacterized protein</fullName>
    </submittedName>
</protein>
<evidence type="ECO:0000313" key="3">
    <source>
        <dbReference type="Proteomes" id="UP000001411"/>
    </source>
</evidence>
<reference evidence="2 3" key="1">
    <citation type="journal article" date="2003" name="Mol. Microbiol.">
        <title>Genome-based analysis of virulence genes in a non-biofilm-forming Staphylococcus epidermidis strain (ATCC 12228).</title>
        <authorList>
            <person name="Zhang Y.Q."/>
            <person name="Ren S.X."/>
            <person name="Li H.L."/>
            <person name="Wang Y.X."/>
            <person name="Fu G."/>
            <person name="Yang J."/>
            <person name="Qin Z.Q."/>
            <person name="Miao Y.G."/>
            <person name="Wang W.Y."/>
            <person name="Chen R.S."/>
            <person name="Shen Y."/>
            <person name="Chen Z."/>
            <person name="Yuan Z.H."/>
            <person name="Zhao G.P."/>
            <person name="Qu D."/>
            <person name="Danchin A."/>
            <person name="Wen Y.M."/>
        </authorList>
    </citation>
    <scope>NUCLEOTIDE SEQUENCE [LARGE SCALE GENOMIC DNA]</scope>
    <source>
        <strain evidence="3">ATCC 12228 / FDA PCI 1200</strain>
    </source>
</reference>
<dbReference type="RefSeq" id="WP_002470724.1">
    <property type="nucleotide sequence ID" value="NC_004461.1"/>
</dbReference>
<dbReference type="eggNOG" id="ENOG50305KQ">
    <property type="taxonomic scope" value="Bacteria"/>
</dbReference>
<keyword evidence="1" id="KW-0812">Transmembrane</keyword>
<evidence type="ECO:0000256" key="1">
    <source>
        <dbReference type="SAM" id="Phobius"/>
    </source>
</evidence>
<dbReference type="EMBL" id="AE015929">
    <property type="protein sequence ID" value="AAO03716.1"/>
    <property type="molecule type" value="Genomic_DNA"/>
</dbReference>
<dbReference type="HOGENOM" id="CLU_1348243_0_0_9"/>
<feature type="transmembrane region" description="Helical" evidence="1">
    <location>
        <begin position="151"/>
        <end position="169"/>
    </location>
</feature>
<feature type="transmembrane region" description="Helical" evidence="1">
    <location>
        <begin position="12"/>
        <end position="32"/>
    </location>
</feature>
<evidence type="ECO:0000313" key="2">
    <source>
        <dbReference type="EMBL" id="AAO03716.1"/>
    </source>
</evidence>
<sequence>MPKFLLIDIKTNLVKLYMGILILLFGGMFIFGVSNLNHERVTQYIELIFTILGILLFTAIYSVDQNKKSKLTISAKCHDYQFVFMLRLVITIIYILFLITINLFIFYLFNSNIIVLRDMFIALTSTLFIGSICLLTSILSGNTLNGLMFGLVYFLFCLGFRNLGFMYLFSETFNFPFYIKIFQFLLGIVLLILSYTIIKKVQN</sequence>
<dbReference type="AlphaFoldDB" id="A0A0H2VEA4"/>
<dbReference type="OrthoDB" id="2414618at2"/>
<organism evidence="2 3">
    <name type="scientific">Staphylococcus epidermidis (strain ATCC 12228 / FDA PCI 1200)</name>
    <dbReference type="NCBI Taxonomy" id="176280"/>
    <lineage>
        <taxon>Bacteria</taxon>
        <taxon>Bacillati</taxon>
        <taxon>Bacillota</taxon>
        <taxon>Bacilli</taxon>
        <taxon>Bacillales</taxon>
        <taxon>Staphylococcaceae</taxon>
        <taxon>Staphylococcus</taxon>
    </lineage>
</organism>
<proteinExistence type="predicted"/>
<feature type="transmembrane region" description="Helical" evidence="1">
    <location>
        <begin position="44"/>
        <end position="63"/>
    </location>
</feature>
<feature type="transmembrane region" description="Helical" evidence="1">
    <location>
        <begin position="175"/>
        <end position="198"/>
    </location>
</feature>